<dbReference type="InterPro" id="IPR050796">
    <property type="entry name" value="SCF_F-box_component"/>
</dbReference>
<evidence type="ECO:0000313" key="2">
    <source>
        <dbReference type="EMBL" id="PHT39378.1"/>
    </source>
</evidence>
<comment type="caution">
    <text evidence="2">The sequence shown here is derived from an EMBL/GenBank/DDBJ whole genome shotgun (WGS) entry which is preliminary data.</text>
</comment>
<dbReference type="PANTHER" id="PTHR31672">
    <property type="entry name" value="BNACNNG10540D PROTEIN"/>
    <property type="match status" value="1"/>
</dbReference>
<name>A0A2G2W2C3_CAPBA</name>
<sequence length="429" mass="48983">MAKKKLQKALEHDTCVLPSEILFSILVRLPVQSLLRFRSVYKPWKIMISDKEFIKAHRDQTKALGREKLLTKQLGVRNYVFRDLESHQVLVSMDAKQLFPNEKFQGGSMVCSCDGLVLLKNPTTYKNYALWNPSTREYRLLKCSNDVKFREEPPNACGLCYDSSISDYKVILIFKLFYVVYSMSTGSWTRRISSPNYLVQPYSTRWCVGGINIQDCLYWCLNKIITKLVRRNSTIIYFDVSSDEVKELETPNLDFIGDHDGLFQLANVKGRLSVFGGKNTSRELDIWIMEQDGWKWLMRICNLPNICSTFVYSNNLLHCNTNGEVVFQGHGVGLISYYPERKQFVTICQSLAGIYISRSEKNQETCVKHIASVPSEPGVASLVAGVLFVPAIGSKRDSDSKLGFLFWNESVLKKDLPILKRGLAELSLI</sequence>
<dbReference type="OrthoDB" id="1289414at2759"/>
<keyword evidence="3" id="KW-1185">Reference proteome</keyword>
<dbReference type="PROSITE" id="PS50181">
    <property type="entry name" value="FBOX"/>
    <property type="match status" value="1"/>
</dbReference>
<dbReference type="AlphaFoldDB" id="A0A2G2W2C3"/>
<dbReference type="PANTHER" id="PTHR31672:SF13">
    <property type="entry name" value="F-BOX PROTEIN CPR30-LIKE"/>
    <property type="match status" value="1"/>
</dbReference>
<evidence type="ECO:0000259" key="1">
    <source>
        <dbReference type="PROSITE" id="PS50181"/>
    </source>
</evidence>
<proteinExistence type="predicted"/>
<protein>
    <recommendedName>
        <fullName evidence="1">F-box domain-containing protein</fullName>
    </recommendedName>
</protein>
<gene>
    <name evidence="2" type="ORF">CQW23_22951</name>
</gene>
<dbReference type="Pfam" id="PF07734">
    <property type="entry name" value="FBA_1"/>
    <property type="match status" value="1"/>
</dbReference>
<feature type="domain" description="F-box" evidence="1">
    <location>
        <begin position="11"/>
        <end position="57"/>
    </location>
</feature>
<dbReference type="InterPro" id="IPR011043">
    <property type="entry name" value="Gal_Oxase/kelch_b-propeller"/>
</dbReference>
<dbReference type="CDD" id="cd22157">
    <property type="entry name" value="F-box_AtFBW1-like"/>
    <property type="match status" value="1"/>
</dbReference>
<dbReference type="SUPFAM" id="SSF50965">
    <property type="entry name" value="Galactose oxidase, central domain"/>
    <property type="match status" value="1"/>
</dbReference>
<reference evidence="3" key="2">
    <citation type="journal article" date="2017" name="J. Anim. Genet.">
        <title>Multiple reference genome sequences of hot pepper reveal the massive evolution of plant disease resistance genes by retroduplication.</title>
        <authorList>
            <person name="Kim S."/>
            <person name="Park J."/>
            <person name="Yeom S.-I."/>
            <person name="Kim Y.-M."/>
            <person name="Seo E."/>
            <person name="Kim K.-T."/>
            <person name="Kim M.-S."/>
            <person name="Lee J.M."/>
            <person name="Cheong K."/>
            <person name="Shin H.-S."/>
            <person name="Kim S.-B."/>
            <person name="Han K."/>
            <person name="Lee J."/>
            <person name="Park M."/>
            <person name="Lee H.-A."/>
            <person name="Lee H.-Y."/>
            <person name="Lee Y."/>
            <person name="Oh S."/>
            <person name="Lee J.H."/>
            <person name="Choi E."/>
            <person name="Choi E."/>
            <person name="Lee S.E."/>
            <person name="Jeon J."/>
            <person name="Kim H."/>
            <person name="Choi G."/>
            <person name="Song H."/>
            <person name="Lee J."/>
            <person name="Lee S.-C."/>
            <person name="Kwon J.-K."/>
            <person name="Lee H.-Y."/>
            <person name="Koo N."/>
            <person name="Hong Y."/>
            <person name="Kim R.W."/>
            <person name="Kang W.-H."/>
            <person name="Huh J.H."/>
            <person name="Kang B.-C."/>
            <person name="Yang T.-J."/>
            <person name="Lee Y.-H."/>
            <person name="Bennetzen J.L."/>
            <person name="Choi D."/>
        </authorList>
    </citation>
    <scope>NUCLEOTIDE SEQUENCE [LARGE SCALE GENOMIC DNA]</scope>
    <source>
        <strain evidence="3">cv. PBC81</strain>
    </source>
</reference>
<dbReference type="InterPro" id="IPR001810">
    <property type="entry name" value="F-box_dom"/>
</dbReference>
<dbReference type="InterPro" id="IPR017451">
    <property type="entry name" value="F-box-assoc_interact_dom"/>
</dbReference>
<dbReference type="SMART" id="SM00256">
    <property type="entry name" value="FBOX"/>
    <property type="match status" value="1"/>
</dbReference>
<dbReference type="SUPFAM" id="SSF81383">
    <property type="entry name" value="F-box domain"/>
    <property type="match status" value="1"/>
</dbReference>
<dbReference type="InterPro" id="IPR006527">
    <property type="entry name" value="F-box-assoc_dom_typ1"/>
</dbReference>
<evidence type="ECO:0000313" key="3">
    <source>
        <dbReference type="Proteomes" id="UP000224567"/>
    </source>
</evidence>
<dbReference type="EMBL" id="MLFT02000009">
    <property type="protein sequence ID" value="PHT39378.1"/>
    <property type="molecule type" value="Genomic_DNA"/>
</dbReference>
<dbReference type="Pfam" id="PF00646">
    <property type="entry name" value="F-box"/>
    <property type="match status" value="1"/>
</dbReference>
<organism evidence="2 3">
    <name type="scientific">Capsicum baccatum</name>
    <name type="common">Peruvian pepper</name>
    <dbReference type="NCBI Taxonomy" id="33114"/>
    <lineage>
        <taxon>Eukaryota</taxon>
        <taxon>Viridiplantae</taxon>
        <taxon>Streptophyta</taxon>
        <taxon>Embryophyta</taxon>
        <taxon>Tracheophyta</taxon>
        <taxon>Spermatophyta</taxon>
        <taxon>Magnoliopsida</taxon>
        <taxon>eudicotyledons</taxon>
        <taxon>Gunneridae</taxon>
        <taxon>Pentapetalae</taxon>
        <taxon>asterids</taxon>
        <taxon>lamiids</taxon>
        <taxon>Solanales</taxon>
        <taxon>Solanaceae</taxon>
        <taxon>Solanoideae</taxon>
        <taxon>Capsiceae</taxon>
        <taxon>Capsicum</taxon>
    </lineage>
</organism>
<dbReference type="Proteomes" id="UP000224567">
    <property type="component" value="Unassembled WGS sequence"/>
</dbReference>
<dbReference type="NCBIfam" id="TIGR01640">
    <property type="entry name" value="F_box_assoc_1"/>
    <property type="match status" value="1"/>
</dbReference>
<dbReference type="InterPro" id="IPR036047">
    <property type="entry name" value="F-box-like_dom_sf"/>
</dbReference>
<reference evidence="2 3" key="1">
    <citation type="journal article" date="2017" name="Genome Biol.">
        <title>New reference genome sequences of hot pepper reveal the massive evolution of plant disease-resistance genes by retroduplication.</title>
        <authorList>
            <person name="Kim S."/>
            <person name="Park J."/>
            <person name="Yeom S.I."/>
            <person name="Kim Y.M."/>
            <person name="Seo E."/>
            <person name="Kim K.T."/>
            <person name="Kim M.S."/>
            <person name="Lee J.M."/>
            <person name="Cheong K."/>
            <person name="Shin H.S."/>
            <person name="Kim S.B."/>
            <person name="Han K."/>
            <person name="Lee J."/>
            <person name="Park M."/>
            <person name="Lee H.A."/>
            <person name="Lee H.Y."/>
            <person name="Lee Y."/>
            <person name="Oh S."/>
            <person name="Lee J.H."/>
            <person name="Choi E."/>
            <person name="Choi E."/>
            <person name="Lee S.E."/>
            <person name="Jeon J."/>
            <person name="Kim H."/>
            <person name="Choi G."/>
            <person name="Song H."/>
            <person name="Lee J."/>
            <person name="Lee S.C."/>
            <person name="Kwon J.K."/>
            <person name="Lee H.Y."/>
            <person name="Koo N."/>
            <person name="Hong Y."/>
            <person name="Kim R.W."/>
            <person name="Kang W.H."/>
            <person name="Huh J.H."/>
            <person name="Kang B.C."/>
            <person name="Yang T.J."/>
            <person name="Lee Y.H."/>
            <person name="Bennetzen J.L."/>
            <person name="Choi D."/>
        </authorList>
    </citation>
    <scope>NUCLEOTIDE SEQUENCE [LARGE SCALE GENOMIC DNA]</scope>
    <source>
        <strain evidence="3">cv. PBC81</strain>
    </source>
</reference>
<accession>A0A2G2W2C3</accession>
<dbReference type="Gene3D" id="1.20.1280.50">
    <property type="match status" value="1"/>
</dbReference>